<evidence type="ECO:0000256" key="9">
    <source>
        <dbReference type="RuleBase" id="RU003500"/>
    </source>
</evidence>
<organism evidence="11">
    <name type="scientific">Hydra vulgaris</name>
    <name type="common">Hydra</name>
    <name type="synonym">Hydra attenuata</name>
    <dbReference type="NCBI Taxonomy" id="6087"/>
    <lineage>
        <taxon>Eukaryota</taxon>
        <taxon>Metazoa</taxon>
        <taxon>Cnidaria</taxon>
        <taxon>Hydrozoa</taxon>
        <taxon>Hydroidolina</taxon>
        <taxon>Anthoathecata</taxon>
        <taxon>Aplanulata</taxon>
        <taxon>Hydridae</taxon>
        <taxon>Hydra</taxon>
    </lineage>
</organism>
<comment type="function">
    <text evidence="9">Ligand for members of the frizzled family of seven transmembrane receptors.</text>
</comment>
<dbReference type="GO" id="GO:0045165">
    <property type="term" value="P:cell fate commitment"/>
    <property type="evidence" value="ECO:0007669"/>
    <property type="project" value="TreeGrafter"/>
</dbReference>
<feature type="signal peptide" evidence="10 13">
    <location>
        <begin position="1"/>
        <end position="27"/>
    </location>
</feature>
<evidence type="ECO:0000256" key="7">
    <source>
        <dbReference type="ARBA" id="ARBA00023157"/>
    </source>
</evidence>
<evidence type="ECO:0000256" key="4">
    <source>
        <dbReference type="ARBA" id="ARBA00022525"/>
    </source>
</evidence>
<name>A5PFR0_HYDVU</name>
<keyword evidence="8" id="KW-0449">Lipoprotein</keyword>
<keyword evidence="3 9" id="KW-0217">Developmental protein</keyword>
<dbReference type="GO" id="GO:0030182">
    <property type="term" value="P:neuron differentiation"/>
    <property type="evidence" value="ECO:0007669"/>
    <property type="project" value="TreeGrafter"/>
</dbReference>
<dbReference type="OrthoDB" id="5945655at2759"/>
<evidence type="ECO:0000256" key="5">
    <source>
        <dbReference type="ARBA" id="ARBA00022530"/>
    </source>
</evidence>
<dbReference type="Gene3D" id="3.30.2460.20">
    <property type="match status" value="1"/>
</dbReference>
<dbReference type="Proteomes" id="UP001652625">
    <property type="component" value="Chromosome 03"/>
</dbReference>
<keyword evidence="7" id="KW-1015">Disulfide bond</keyword>
<evidence type="ECO:0000313" key="12">
    <source>
        <dbReference type="Proteomes" id="UP001652625"/>
    </source>
</evidence>
<protein>
    <recommendedName>
        <fullName evidence="9">Protein Wnt</fullName>
    </recommendedName>
</protein>
<evidence type="ECO:0000256" key="10">
    <source>
        <dbReference type="SAM" id="SignalP"/>
    </source>
</evidence>
<dbReference type="GO" id="GO:0005125">
    <property type="term" value="F:cytokine activity"/>
    <property type="evidence" value="ECO:0007669"/>
    <property type="project" value="TreeGrafter"/>
</dbReference>
<dbReference type="InterPro" id="IPR018161">
    <property type="entry name" value="Wnt_CS"/>
</dbReference>
<keyword evidence="5" id="KW-0272">Extracellular matrix</keyword>
<evidence type="ECO:0000256" key="1">
    <source>
        <dbReference type="ARBA" id="ARBA00004498"/>
    </source>
</evidence>
<reference evidence="13" key="2">
    <citation type="submission" date="2025-05" db="UniProtKB">
        <authorList>
            <consortium name="RefSeq"/>
        </authorList>
    </citation>
    <scope>IDENTIFICATION</scope>
</reference>
<dbReference type="GO" id="GO:0005109">
    <property type="term" value="F:frizzled binding"/>
    <property type="evidence" value="ECO:0007669"/>
    <property type="project" value="TreeGrafter"/>
</dbReference>
<evidence type="ECO:0000256" key="6">
    <source>
        <dbReference type="ARBA" id="ARBA00022687"/>
    </source>
</evidence>
<dbReference type="GO" id="GO:0060070">
    <property type="term" value="P:canonical Wnt signaling pathway"/>
    <property type="evidence" value="ECO:0007669"/>
    <property type="project" value="TreeGrafter"/>
</dbReference>
<accession>A5PFR0</accession>
<dbReference type="EMBL" id="AM279158">
    <property type="protein sequence ID" value="CAK47549.1"/>
    <property type="molecule type" value="mRNA"/>
</dbReference>
<dbReference type="GeneID" id="100200795"/>
<gene>
    <name evidence="11 13" type="primary">wnt-8/11</name>
    <name evidence="13" type="synonym">hywnt8</name>
</gene>
<dbReference type="AlphaFoldDB" id="A5PFR0"/>
<evidence type="ECO:0000256" key="8">
    <source>
        <dbReference type="ARBA" id="ARBA00023288"/>
    </source>
</evidence>
<keyword evidence="4" id="KW-0964">Secreted</keyword>
<proteinExistence type="evidence at transcript level"/>
<dbReference type="InterPro" id="IPR043158">
    <property type="entry name" value="Wnt_C"/>
</dbReference>
<dbReference type="InterPro" id="IPR005817">
    <property type="entry name" value="Wnt"/>
</dbReference>
<dbReference type="KEGG" id="hmg:100200795"/>
<keyword evidence="6 9" id="KW-0879">Wnt signaling pathway</keyword>
<evidence type="ECO:0000256" key="3">
    <source>
        <dbReference type="ARBA" id="ARBA00022473"/>
    </source>
</evidence>
<reference evidence="11 13" key="1">
    <citation type="journal article" date="2009" name="Proc. Natl. Acad. Sci. U.S.A.">
        <title>Wnt/beta-catenin and noncanonical Wnt signaling interact in tissue evagination in the simple eumetazoan Hydra.</title>
        <authorList>
            <person name="Philipp I."/>
            <person name="Aufschnaiter R."/>
            <person name="Ozbek S."/>
            <person name="Pontasch S."/>
            <person name="Jenewein M."/>
            <person name="Watanabe H."/>
            <person name="Rentzsch F."/>
            <person name="Holstein T.W."/>
            <person name="Hobmayer B."/>
        </authorList>
    </citation>
    <scope>NUCLEOTIDE SEQUENCE</scope>
    <source>
        <strain evidence="11">Basel</strain>
    </source>
</reference>
<keyword evidence="12" id="KW-1185">Reference proteome</keyword>
<feature type="chain" id="PRO_5002687246" description="Protein Wnt" evidence="10 13">
    <location>
        <begin position="28"/>
        <end position="348"/>
    </location>
</feature>
<evidence type="ECO:0000313" key="13">
    <source>
        <dbReference type="RefSeq" id="NP_001296664.1"/>
    </source>
</evidence>
<dbReference type="GO" id="GO:0005615">
    <property type="term" value="C:extracellular space"/>
    <property type="evidence" value="ECO:0007669"/>
    <property type="project" value="TreeGrafter"/>
</dbReference>
<dbReference type="PRINTS" id="PR01349">
    <property type="entry name" value="WNTPROTEIN"/>
</dbReference>
<sequence length="348" mass="39843">MDRVFRKKSRATKHYLLLLILCSSMAALQRKLHVTSKKVSPDVVNSVILAYKDAFKNCYKNFKFERWNCPVPQAFSQINTPVSLTYTYPHATKETAYVYAIVAASILNRIVRNCRQGVYQDLTCVKHSINGTQSNQDESFSVNISNALKLVKRIIKIFDYKYVRDEKRKAFNWNNSVIGLKAFTERLTTVCKCHGLSGYCSSKTCWKSSLSSLKETAVELMTLYHGAKKYEEQHQQSDPSTQSTNVMKNFISKDVPNSSVLVYLTESPDYCKKNSSIEVQGTLNRECNHHLDDSCKKLCSSCGYRKHSFVKTIENMQCNCKFRWCCTVVCEKCVSRQISSRCSLSTLR</sequence>
<dbReference type="Pfam" id="PF00110">
    <property type="entry name" value="wnt"/>
    <property type="match status" value="1"/>
</dbReference>
<dbReference type="PROSITE" id="PS00246">
    <property type="entry name" value="WNT1"/>
    <property type="match status" value="1"/>
</dbReference>
<dbReference type="RefSeq" id="NP_001296664.1">
    <property type="nucleotide sequence ID" value="NM_001309735.1"/>
</dbReference>
<dbReference type="CTD" id="100200795"/>
<comment type="subcellular location">
    <subcellularLocation>
        <location evidence="1 9">Secreted</location>
        <location evidence="1 9">Extracellular space</location>
        <location evidence="1 9">Extracellular matrix</location>
    </subcellularLocation>
</comment>
<dbReference type="SMART" id="SM00097">
    <property type="entry name" value="WNT1"/>
    <property type="match status" value="1"/>
</dbReference>
<evidence type="ECO:0000256" key="2">
    <source>
        <dbReference type="ARBA" id="ARBA00005683"/>
    </source>
</evidence>
<comment type="similarity">
    <text evidence="2 9">Belongs to the Wnt family.</text>
</comment>
<dbReference type="PANTHER" id="PTHR12027">
    <property type="entry name" value="WNT RELATED"/>
    <property type="match status" value="1"/>
</dbReference>
<evidence type="ECO:0000313" key="11">
    <source>
        <dbReference type="EMBL" id="CAK47549.1"/>
    </source>
</evidence>
<keyword evidence="10 13" id="KW-0732">Signal</keyword>